<name>A0A914D6J1_9BILA</name>
<keyword evidence="2" id="KW-1185">Reference proteome</keyword>
<dbReference type="WBParaSite" id="ACRNAN_scaffold19328.g22378.t1">
    <property type="protein sequence ID" value="ACRNAN_scaffold19328.g22378.t1"/>
    <property type="gene ID" value="ACRNAN_scaffold19328.g22378"/>
</dbReference>
<evidence type="ECO:0000313" key="2">
    <source>
        <dbReference type="Proteomes" id="UP000887540"/>
    </source>
</evidence>
<feature type="coiled-coil region" evidence="1">
    <location>
        <begin position="63"/>
        <end position="104"/>
    </location>
</feature>
<dbReference type="AlphaFoldDB" id="A0A914D6J1"/>
<evidence type="ECO:0000256" key="1">
    <source>
        <dbReference type="SAM" id="Coils"/>
    </source>
</evidence>
<proteinExistence type="predicted"/>
<dbReference type="Proteomes" id="UP000887540">
    <property type="component" value="Unplaced"/>
</dbReference>
<organism evidence="2 3">
    <name type="scientific">Acrobeloides nanus</name>
    <dbReference type="NCBI Taxonomy" id="290746"/>
    <lineage>
        <taxon>Eukaryota</taxon>
        <taxon>Metazoa</taxon>
        <taxon>Ecdysozoa</taxon>
        <taxon>Nematoda</taxon>
        <taxon>Chromadorea</taxon>
        <taxon>Rhabditida</taxon>
        <taxon>Tylenchina</taxon>
        <taxon>Cephalobomorpha</taxon>
        <taxon>Cephaloboidea</taxon>
        <taxon>Cephalobidae</taxon>
        <taxon>Acrobeloides</taxon>
    </lineage>
</organism>
<protein>
    <submittedName>
        <fullName evidence="3">Uncharacterized protein</fullName>
    </submittedName>
</protein>
<reference evidence="3" key="1">
    <citation type="submission" date="2022-11" db="UniProtKB">
        <authorList>
            <consortium name="WormBaseParasite"/>
        </authorList>
    </citation>
    <scope>IDENTIFICATION</scope>
</reference>
<keyword evidence="1" id="KW-0175">Coiled coil</keyword>
<sequence length="152" mass="17495">MAMQRVLPDLFNRILDETNLVIKAKFTPVLIDFMAQEGLLLLSLIDLDGKKLTLPFYKLKKQSRRLFLEVQELNKKVDNLKALISQKIEKISLLEAEKRQNEEREAQTILTLQVELHELKMSRSLNGDVNSLSRDLENFTSGIEEKETAGLL</sequence>
<evidence type="ECO:0000313" key="3">
    <source>
        <dbReference type="WBParaSite" id="ACRNAN_scaffold19328.g22378.t1"/>
    </source>
</evidence>
<accession>A0A914D6J1</accession>